<name>A0A1P8KIU9_9BACT</name>
<dbReference type="STRING" id="1850254.LPB137_00830"/>
<gene>
    <name evidence="1" type="ORF">LPB137_00830</name>
</gene>
<dbReference type="KEGG" id="alp:LPB137_00830"/>
<dbReference type="Proteomes" id="UP000186074">
    <property type="component" value="Chromosome"/>
</dbReference>
<accession>A0A1P8KIU9</accession>
<evidence type="ECO:0000313" key="1">
    <source>
        <dbReference type="EMBL" id="APW64481.1"/>
    </source>
</evidence>
<keyword evidence="2" id="KW-1185">Reference proteome</keyword>
<dbReference type="AlphaFoldDB" id="A0A1P8KIU9"/>
<sequence>MKKATILILIKLFLFTLFVNANLLEEKKLNLNPEIVEEKYQLEDRYDKPVELPSEIRKKDSAINLDVDVDKEKKQIDRLKLDVDKKF</sequence>
<protein>
    <submittedName>
        <fullName evidence="1">Uncharacterized protein</fullName>
    </submittedName>
</protein>
<dbReference type="RefSeq" id="WP_076083100.1">
    <property type="nucleotide sequence ID" value="NZ_CP019070.1"/>
</dbReference>
<evidence type="ECO:0000313" key="2">
    <source>
        <dbReference type="Proteomes" id="UP000186074"/>
    </source>
</evidence>
<dbReference type="EMBL" id="CP019070">
    <property type="protein sequence ID" value="APW64481.1"/>
    <property type="molecule type" value="Genomic_DNA"/>
</dbReference>
<proteinExistence type="predicted"/>
<reference evidence="1 2" key="1">
    <citation type="submission" date="2017-01" db="EMBL/GenBank/DDBJ databases">
        <title>Genome sequencing of Arcobacter sp. LPB0137.</title>
        <authorList>
            <person name="Lee G.-W."/>
            <person name="Yi H."/>
        </authorList>
    </citation>
    <scope>NUCLEOTIDE SEQUENCE [LARGE SCALE GENOMIC DNA]</scope>
    <source>
        <strain evidence="1 2">LPB0137</strain>
    </source>
</reference>
<organism evidence="1 2">
    <name type="scientific">Poseidonibacter parvus</name>
    <dbReference type="NCBI Taxonomy" id="1850254"/>
    <lineage>
        <taxon>Bacteria</taxon>
        <taxon>Pseudomonadati</taxon>
        <taxon>Campylobacterota</taxon>
        <taxon>Epsilonproteobacteria</taxon>
        <taxon>Campylobacterales</taxon>
        <taxon>Arcobacteraceae</taxon>
        <taxon>Poseidonibacter</taxon>
    </lineage>
</organism>